<dbReference type="Gene3D" id="3.40.640.10">
    <property type="entry name" value="Type I PLP-dependent aspartate aminotransferase-like (Major domain)"/>
    <property type="match status" value="1"/>
</dbReference>
<dbReference type="SUPFAM" id="SSF53383">
    <property type="entry name" value="PLP-dependent transferases"/>
    <property type="match status" value="1"/>
</dbReference>
<dbReference type="InterPro" id="IPR000524">
    <property type="entry name" value="Tscrpt_reg_HTH_GntR"/>
</dbReference>
<dbReference type="PANTHER" id="PTHR46577:SF1">
    <property type="entry name" value="HTH-TYPE TRANSCRIPTIONAL REGULATORY PROTEIN GABR"/>
    <property type="match status" value="1"/>
</dbReference>
<comment type="caution">
    <text evidence="7">The sequence shown here is derived from an EMBL/GenBank/DDBJ whole genome shotgun (WGS) entry which is preliminary data.</text>
</comment>
<dbReference type="InterPro" id="IPR015421">
    <property type="entry name" value="PyrdxlP-dep_Trfase_major"/>
</dbReference>
<evidence type="ECO:0000256" key="5">
    <source>
        <dbReference type="ARBA" id="ARBA00023163"/>
    </source>
</evidence>
<dbReference type="GO" id="GO:0008483">
    <property type="term" value="F:transaminase activity"/>
    <property type="evidence" value="ECO:0007669"/>
    <property type="project" value="UniProtKB-KW"/>
</dbReference>
<dbReference type="SMART" id="SM00345">
    <property type="entry name" value="HTH_GNTR"/>
    <property type="match status" value="1"/>
</dbReference>
<organism evidence="7 8">
    <name type="scientific">Xiamenia xianingshaonis</name>
    <dbReference type="NCBI Taxonomy" id="2682776"/>
    <lineage>
        <taxon>Bacteria</taxon>
        <taxon>Bacillati</taxon>
        <taxon>Actinomycetota</taxon>
        <taxon>Coriobacteriia</taxon>
        <taxon>Eggerthellales</taxon>
        <taxon>Eggerthellaceae</taxon>
        <taxon>Xiamenia</taxon>
    </lineage>
</organism>
<keyword evidence="4" id="KW-0238">DNA-binding</keyword>
<evidence type="ECO:0000313" key="7">
    <source>
        <dbReference type="EMBL" id="NHM13296.1"/>
    </source>
</evidence>
<dbReference type="InterPro" id="IPR051446">
    <property type="entry name" value="HTH_trans_reg/aminotransferase"/>
</dbReference>
<proteinExistence type="inferred from homology"/>
<gene>
    <name evidence="7" type="ORF">GMI68_00665</name>
</gene>
<feature type="domain" description="HTH gntR-type" evidence="6">
    <location>
        <begin position="22"/>
        <end position="90"/>
    </location>
</feature>
<evidence type="ECO:0000313" key="8">
    <source>
        <dbReference type="Proteomes" id="UP000636394"/>
    </source>
</evidence>
<protein>
    <submittedName>
        <fullName evidence="7">Aminotransferase class I/II-fold pyridoxal phosphate-dependent enzyme</fullName>
    </submittedName>
</protein>
<keyword evidence="7" id="KW-0808">Transferase</keyword>
<dbReference type="InterPro" id="IPR004839">
    <property type="entry name" value="Aminotransferase_I/II_large"/>
</dbReference>
<dbReference type="EMBL" id="WPCR01000001">
    <property type="protein sequence ID" value="NHM13296.1"/>
    <property type="molecule type" value="Genomic_DNA"/>
</dbReference>
<dbReference type="InterPro" id="IPR015424">
    <property type="entry name" value="PyrdxlP-dep_Trfase"/>
</dbReference>
<keyword evidence="2" id="KW-0663">Pyridoxal phosphate</keyword>
<evidence type="ECO:0000256" key="4">
    <source>
        <dbReference type="ARBA" id="ARBA00023125"/>
    </source>
</evidence>
<comment type="similarity">
    <text evidence="1">In the C-terminal section; belongs to the class-I pyridoxal-phosphate-dependent aminotransferase family.</text>
</comment>
<evidence type="ECO:0000256" key="1">
    <source>
        <dbReference type="ARBA" id="ARBA00005384"/>
    </source>
</evidence>
<evidence type="ECO:0000256" key="3">
    <source>
        <dbReference type="ARBA" id="ARBA00023015"/>
    </source>
</evidence>
<dbReference type="PROSITE" id="PS50949">
    <property type="entry name" value="HTH_GNTR"/>
    <property type="match status" value="1"/>
</dbReference>
<dbReference type="PANTHER" id="PTHR46577">
    <property type="entry name" value="HTH-TYPE TRANSCRIPTIONAL REGULATORY PROTEIN GABR"/>
    <property type="match status" value="1"/>
</dbReference>
<dbReference type="CDD" id="cd07377">
    <property type="entry name" value="WHTH_GntR"/>
    <property type="match status" value="1"/>
</dbReference>
<accession>A0ABX0IHM0</accession>
<dbReference type="Gene3D" id="1.10.10.10">
    <property type="entry name" value="Winged helix-like DNA-binding domain superfamily/Winged helix DNA-binding domain"/>
    <property type="match status" value="1"/>
</dbReference>
<dbReference type="Proteomes" id="UP000636394">
    <property type="component" value="Unassembled WGS sequence"/>
</dbReference>
<keyword evidence="7" id="KW-0032">Aminotransferase</keyword>
<keyword evidence="5" id="KW-0804">Transcription</keyword>
<reference evidence="7 8" key="1">
    <citation type="submission" date="2019-11" db="EMBL/GenBank/DDBJ databases">
        <title>Eggerthellaceae novel genus isolated from the rectal contents of marmort.</title>
        <authorList>
            <person name="Zhang G."/>
        </authorList>
    </citation>
    <scope>NUCLEOTIDE SEQUENCE [LARGE SCALE GENOMIC DNA]</scope>
    <source>
        <strain evidence="8">zg-886</strain>
    </source>
</reference>
<name>A0ABX0IHM0_9ACTN</name>
<dbReference type="InterPro" id="IPR036388">
    <property type="entry name" value="WH-like_DNA-bd_sf"/>
</dbReference>
<evidence type="ECO:0000259" key="6">
    <source>
        <dbReference type="PROSITE" id="PS50949"/>
    </source>
</evidence>
<keyword evidence="8" id="KW-1185">Reference proteome</keyword>
<dbReference type="CDD" id="cd00609">
    <property type="entry name" value="AAT_like"/>
    <property type="match status" value="1"/>
</dbReference>
<dbReference type="Pfam" id="PF00392">
    <property type="entry name" value="GntR"/>
    <property type="match status" value="1"/>
</dbReference>
<evidence type="ECO:0000256" key="2">
    <source>
        <dbReference type="ARBA" id="ARBA00022898"/>
    </source>
</evidence>
<dbReference type="SUPFAM" id="SSF46785">
    <property type="entry name" value="Winged helix' DNA-binding domain"/>
    <property type="match status" value="1"/>
</dbReference>
<keyword evidence="3" id="KW-0805">Transcription regulation</keyword>
<dbReference type="Pfam" id="PF00155">
    <property type="entry name" value="Aminotran_1_2"/>
    <property type="match status" value="1"/>
</dbReference>
<dbReference type="InterPro" id="IPR036390">
    <property type="entry name" value="WH_DNA-bd_sf"/>
</dbReference>
<sequence length="513" mass="55499">MSNGVRKGRNVIGYDMAQRNGLGKRAYLCERIRSDIAAGVLAPGEKLPSRRALADLLDVSSSTVEEAYRQLVAEGCVEVRERSGHFVSWTPLAARVRVDAAKPWEHEALEGAAGDRRCGGGSAECAGEAGSSRGVGPVGSAAAACRFDLTGARGAPGAFPLDAWAKALRQTLSRESAADLLAPAPARGCLRLREQISRFVRQTRGIDASPDRIVVASGAQTLYSLVIQLLGRQGTWAVENPGYPRLSSIYRAHGVQLSQAPLDDEGVSVEWLYASEARVAHLMPSHHYPTGAVTSASRRYELLAWASRGEDRYLVEDDYDCEFRLSKGALPPLAGLDAAGRVLYVNTFSKTMGPSFRLAYLVLPPALSDAFDEKLGFYSSTVSTIESIAFARFMEEGHFERHVRRMRKAGRDVRDALTARLQSGPFRQTRIRNEDNGLGFLLELPASAVSSGQSLSQMARSNGVAVRTLDQFYAHGGPDRLARARRTLVVDYSALAQADVDAVVAALEQAVFS</sequence>